<dbReference type="SUPFAM" id="SSF53850">
    <property type="entry name" value="Periplasmic binding protein-like II"/>
    <property type="match status" value="1"/>
</dbReference>
<dbReference type="FunFam" id="1.10.10.10:FF:000001">
    <property type="entry name" value="LysR family transcriptional regulator"/>
    <property type="match status" value="1"/>
</dbReference>
<dbReference type="RefSeq" id="WP_060719657.1">
    <property type="nucleotide sequence ID" value="NZ_CP055265.1"/>
</dbReference>
<sequence>MIELRHLRYAVTVAEEGHLTRAAERLGLQQPPLSQQIKALETLVGVTLFIRQPRGMALTEAGLAFIARARQILADVDMAVEAAQRAARGEIGELAIGFTTSAVFHPLVPSIVRAMRLSSPSLKLRLDEGSTTELLGELSAGRLDAAFIRATAGALPGSGPTLSIETVDIEDMVLALPDTHPLALHSQNRDSDTVALAALAAETFVLYRRPLAQGLYDRIIAACQAAGFSPHVAQEAPKLVSTLSLVAAGLGLSIIPQSMARLETSGVAYRRFAPGSGLDAPLSLAYRRDSYRGALKTFVEEVRRHVGTP</sequence>
<evidence type="ECO:0000313" key="9">
    <source>
        <dbReference type="EMBL" id="KAA3528243.1"/>
    </source>
</evidence>
<dbReference type="Gene3D" id="3.40.190.10">
    <property type="entry name" value="Periplasmic binding protein-like II"/>
    <property type="match status" value="2"/>
</dbReference>
<dbReference type="Proteomes" id="UP000436911">
    <property type="component" value="Unassembled WGS sequence"/>
</dbReference>
<evidence type="ECO:0000256" key="1">
    <source>
        <dbReference type="ARBA" id="ARBA00009437"/>
    </source>
</evidence>
<evidence type="ECO:0000256" key="3">
    <source>
        <dbReference type="ARBA" id="ARBA00023125"/>
    </source>
</evidence>
<keyword evidence="2" id="KW-0805">Transcription regulation</keyword>
<comment type="caution">
    <text evidence="9">The sequence shown here is derived from an EMBL/GenBank/DDBJ whole genome shotgun (WGS) entry which is preliminary data.</text>
</comment>
<proteinExistence type="inferred from homology"/>
<dbReference type="Pfam" id="PF00126">
    <property type="entry name" value="HTH_1"/>
    <property type="match status" value="1"/>
</dbReference>
<dbReference type="GO" id="GO:0003677">
    <property type="term" value="F:DNA binding"/>
    <property type="evidence" value="ECO:0007669"/>
    <property type="project" value="UniProtKB-KW"/>
</dbReference>
<dbReference type="PANTHER" id="PTHR30346">
    <property type="entry name" value="TRANSCRIPTIONAL DUAL REGULATOR HCAR-RELATED"/>
    <property type="match status" value="1"/>
</dbReference>
<organism evidence="9 10">
    <name type="scientific">Agrobacterium vitis</name>
    <name type="common">Rhizobium vitis</name>
    <dbReference type="NCBI Taxonomy" id="373"/>
    <lineage>
        <taxon>Bacteria</taxon>
        <taxon>Pseudomonadati</taxon>
        <taxon>Pseudomonadota</taxon>
        <taxon>Alphaproteobacteria</taxon>
        <taxon>Hyphomicrobiales</taxon>
        <taxon>Rhizobiaceae</taxon>
        <taxon>Rhizobium/Agrobacterium group</taxon>
        <taxon>Agrobacterium</taxon>
    </lineage>
</organism>
<dbReference type="EMBL" id="QUSG01000004">
    <property type="protein sequence ID" value="KAA3528243.1"/>
    <property type="molecule type" value="Genomic_DNA"/>
</dbReference>
<comment type="similarity">
    <text evidence="1">Belongs to the LysR transcriptional regulatory family.</text>
</comment>
<evidence type="ECO:0000259" key="8">
    <source>
        <dbReference type="PROSITE" id="PS50931"/>
    </source>
</evidence>
<name>A0A368NY60_AGRVI</name>
<evidence type="ECO:0000256" key="4">
    <source>
        <dbReference type="ARBA" id="ARBA00023163"/>
    </source>
</evidence>
<dbReference type="GeneID" id="60681333"/>
<evidence type="ECO:0000313" key="10">
    <source>
        <dbReference type="Proteomes" id="UP000436911"/>
    </source>
</evidence>
<dbReference type="AlphaFoldDB" id="A0A368NY60"/>
<dbReference type="SUPFAM" id="SSF46785">
    <property type="entry name" value="Winged helix' DNA-binding domain"/>
    <property type="match status" value="1"/>
</dbReference>
<dbReference type="InterPro" id="IPR005119">
    <property type="entry name" value="LysR_subst-bd"/>
</dbReference>
<evidence type="ECO:0000256" key="5">
    <source>
        <dbReference type="ARBA" id="ARBA00054626"/>
    </source>
</evidence>
<dbReference type="InterPro" id="IPR000847">
    <property type="entry name" value="LysR_HTH_N"/>
</dbReference>
<keyword evidence="4" id="KW-0804">Transcription</keyword>
<protein>
    <recommendedName>
        <fullName evidence="6">HTH-type transcriptional regulator TtuA</fullName>
    </recommendedName>
    <alternativeName>
        <fullName evidence="7">Tartrate utilization transcriptional regulator</fullName>
    </alternativeName>
</protein>
<evidence type="ECO:0000256" key="7">
    <source>
        <dbReference type="ARBA" id="ARBA00083243"/>
    </source>
</evidence>
<evidence type="ECO:0000256" key="6">
    <source>
        <dbReference type="ARBA" id="ARBA00067332"/>
    </source>
</evidence>
<dbReference type="InterPro" id="IPR036388">
    <property type="entry name" value="WH-like_DNA-bd_sf"/>
</dbReference>
<dbReference type="OrthoDB" id="9811588at2"/>
<gene>
    <name evidence="9" type="ORF">DXT89_09400</name>
</gene>
<dbReference type="PRINTS" id="PR00039">
    <property type="entry name" value="HTHLYSR"/>
</dbReference>
<comment type="function">
    <text evidence="5">Transcriptional regulator of the ttuABCDE tartrate utilization operon.</text>
</comment>
<keyword evidence="3" id="KW-0238">DNA-binding</keyword>
<dbReference type="GO" id="GO:0003700">
    <property type="term" value="F:DNA-binding transcription factor activity"/>
    <property type="evidence" value="ECO:0007669"/>
    <property type="project" value="InterPro"/>
</dbReference>
<dbReference type="InterPro" id="IPR036390">
    <property type="entry name" value="WH_DNA-bd_sf"/>
</dbReference>
<dbReference type="Pfam" id="PF03466">
    <property type="entry name" value="LysR_substrate"/>
    <property type="match status" value="1"/>
</dbReference>
<dbReference type="Gene3D" id="1.10.10.10">
    <property type="entry name" value="Winged helix-like DNA-binding domain superfamily/Winged helix DNA-binding domain"/>
    <property type="match status" value="1"/>
</dbReference>
<reference evidence="9 10" key="1">
    <citation type="submission" date="2018-08" db="EMBL/GenBank/DDBJ databases">
        <title>Genome sequencing of Agrobacterium vitis strain ICMP 10754.</title>
        <authorList>
            <person name="Visnovsky S.B."/>
            <person name="Pitman A.R."/>
        </authorList>
    </citation>
    <scope>NUCLEOTIDE SEQUENCE [LARGE SCALE GENOMIC DNA]</scope>
    <source>
        <strain evidence="9 10">ICMP 10754</strain>
    </source>
</reference>
<evidence type="ECO:0000256" key="2">
    <source>
        <dbReference type="ARBA" id="ARBA00023015"/>
    </source>
</evidence>
<accession>A0A368NY60</accession>
<dbReference type="GO" id="GO:0032993">
    <property type="term" value="C:protein-DNA complex"/>
    <property type="evidence" value="ECO:0007669"/>
    <property type="project" value="TreeGrafter"/>
</dbReference>
<dbReference type="PANTHER" id="PTHR30346:SF30">
    <property type="entry name" value="SMALL NEUTRAL PROTEASE REGULATORY PROTEIN"/>
    <property type="match status" value="1"/>
</dbReference>
<dbReference type="PROSITE" id="PS50931">
    <property type="entry name" value="HTH_LYSR"/>
    <property type="match status" value="1"/>
</dbReference>
<feature type="domain" description="HTH lysR-type" evidence="8">
    <location>
        <begin position="2"/>
        <end position="59"/>
    </location>
</feature>